<feature type="signal peptide" evidence="1">
    <location>
        <begin position="1"/>
        <end position="18"/>
    </location>
</feature>
<name>A0ABR7DR53_9BACT</name>
<comment type="caution">
    <text evidence="2">The sequence shown here is derived from an EMBL/GenBank/DDBJ whole genome shotgun (WGS) entry which is preliminary data.</text>
</comment>
<sequence>MKKNLSILFMLTSMLFPACENELPYMNKPQAPQLLMNAFLEAGKEENGVSLCMIDADEQQTDYVSNGSITVYVNGEKTETAQVEKIYGSFNAPNCTLKTPFRPGDHIRFEATAEDGQYQAGCEVEIPLPIEETIRVDTLRTQLKGNSSMMDCMQYKITIHDRPNEKNYYRLIIEENTYRISSEDGIEYGPFSSYPEIINQEDIVLTDGHLTTTDDDKFGILDLTVRNLSNVFTDGRFENGSYTLKVYTSIPYISESNRKDHFYLDVTVRLLSISQSYYRYLRAMNCLNSEDYNETFMEPVIVPQNVSGGLGFIGASSEQRVTLRMIDRPPFSIE</sequence>
<gene>
    <name evidence="2" type="ORF">H8S65_14185</name>
</gene>
<proteinExistence type="predicted"/>
<feature type="chain" id="PRO_5045361309" evidence="1">
    <location>
        <begin position="19"/>
        <end position="334"/>
    </location>
</feature>
<reference evidence="2 3" key="1">
    <citation type="submission" date="2020-08" db="EMBL/GenBank/DDBJ databases">
        <title>Genome public.</title>
        <authorList>
            <person name="Liu C."/>
            <person name="Sun Q."/>
        </authorList>
    </citation>
    <scope>NUCLEOTIDE SEQUENCE [LARGE SCALE GENOMIC DNA]</scope>
    <source>
        <strain evidence="2 3">NSJ-79</strain>
    </source>
</reference>
<dbReference type="RefSeq" id="WP_186930582.1">
    <property type="nucleotide sequence ID" value="NZ_JACOOJ010000027.1"/>
</dbReference>
<dbReference type="Proteomes" id="UP000651475">
    <property type="component" value="Unassembled WGS sequence"/>
</dbReference>
<evidence type="ECO:0000313" key="3">
    <source>
        <dbReference type="Proteomes" id="UP000651475"/>
    </source>
</evidence>
<keyword evidence="3" id="KW-1185">Reference proteome</keyword>
<evidence type="ECO:0000256" key="1">
    <source>
        <dbReference type="SAM" id="SignalP"/>
    </source>
</evidence>
<dbReference type="EMBL" id="JACOOJ010000027">
    <property type="protein sequence ID" value="MBC5633904.1"/>
    <property type="molecule type" value="Genomic_DNA"/>
</dbReference>
<keyword evidence="1" id="KW-0732">Signal</keyword>
<organism evidence="2 3">
    <name type="scientific">Parabacteroides hominis</name>
    <dbReference type="NCBI Taxonomy" id="2763057"/>
    <lineage>
        <taxon>Bacteria</taxon>
        <taxon>Pseudomonadati</taxon>
        <taxon>Bacteroidota</taxon>
        <taxon>Bacteroidia</taxon>
        <taxon>Bacteroidales</taxon>
        <taxon>Tannerellaceae</taxon>
        <taxon>Parabacteroides</taxon>
    </lineage>
</organism>
<evidence type="ECO:0000313" key="2">
    <source>
        <dbReference type="EMBL" id="MBC5633904.1"/>
    </source>
</evidence>
<accession>A0ABR7DR53</accession>
<protein>
    <submittedName>
        <fullName evidence="2">DUF4249 domain-containing protein</fullName>
    </submittedName>
</protein>
<dbReference type="Pfam" id="PF14054">
    <property type="entry name" value="DUF4249"/>
    <property type="match status" value="1"/>
</dbReference>
<dbReference type="InterPro" id="IPR025345">
    <property type="entry name" value="DUF4249"/>
</dbReference>